<sequence>MNENGSCCTPEGSRHSGGTDVQVGEVTATYKVTGMTCGHCEGAVSSEIGEIAGVSSVQAVAATGLVTVTSKNPLDEEAVRAAVDEAGYEFAGRGV</sequence>
<dbReference type="PRINTS" id="PR00944">
    <property type="entry name" value="CUEXPORT"/>
</dbReference>
<evidence type="ECO:0000259" key="2">
    <source>
        <dbReference type="PROSITE" id="PS50846"/>
    </source>
</evidence>
<dbReference type="Gene3D" id="3.30.70.100">
    <property type="match status" value="1"/>
</dbReference>
<name>A0ABZ2QLL7_9ACTN</name>
<accession>A0ABZ2QLL7</accession>
<dbReference type="Proteomes" id="UP001626628">
    <property type="component" value="Chromosome"/>
</dbReference>
<dbReference type="Pfam" id="PF00403">
    <property type="entry name" value="HMA"/>
    <property type="match status" value="1"/>
</dbReference>
<keyword evidence="4" id="KW-1185">Reference proteome</keyword>
<evidence type="ECO:0000313" key="4">
    <source>
        <dbReference type="Proteomes" id="UP001626628"/>
    </source>
</evidence>
<dbReference type="SUPFAM" id="SSF55008">
    <property type="entry name" value="HMA, heavy metal-associated domain"/>
    <property type="match status" value="1"/>
</dbReference>
<dbReference type="InterPro" id="IPR036163">
    <property type="entry name" value="HMA_dom_sf"/>
</dbReference>
<dbReference type="RefSeq" id="WP_399146813.1">
    <property type="nucleotide sequence ID" value="NZ_CP147982.1"/>
</dbReference>
<gene>
    <name evidence="3" type="ORF">WAB15_15460</name>
</gene>
<proteinExistence type="predicted"/>
<dbReference type="PROSITE" id="PS50846">
    <property type="entry name" value="HMA_2"/>
    <property type="match status" value="1"/>
</dbReference>
<evidence type="ECO:0000313" key="3">
    <source>
        <dbReference type="EMBL" id="WXK77280.1"/>
    </source>
</evidence>
<dbReference type="EMBL" id="CP147982">
    <property type="protein sequence ID" value="WXK77280.1"/>
    <property type="molecule type" value="Genomic_DNA"/>
</dbReference>
<evidence type="ECO:0000256" key="1">
    <source>
        <dbReference type="SAM" id="MobiDB-lite"/>
    </source>
</evidence>
<dbReference type="InterPro" id="IPR000428">
    <property type="entry name" value="Cu-bd"/>
</dbReference>
<feature type="domain" description="HMA" evidence="2">
    <location>
        <begin position="26"/>
        <end position="91"/>
    </location>
</feature>
<organism evidence="3 4">
    <name type="scientific">Streptomyces sirii</name>
    <dbReference type="NCBI Taxonomy" id="3127701"/>
    <lineage>
        <taxon>Bacteria</taxon>
        <taxon>Bacillati</taxon>
        <taxon>Actinomycetota</taxon>
        <taxon>Actinomycetes</taxon>
        <taxon>Kitasatosporales</taxon>
        <taxon>Streptomycetaceae</taxon>
        <taxon>Streptomyces</taxon>
    </lineage>
</organism>
<protein>
    <submittedName>
        <fullName evidence="3">Heavy-metal-associated domain-containing protein</fullName>
    </submittedName>
</protein>
<reference evidence="3 4" key="1">
    <citation type="submission" date="2024-03" db="EMBL/GenBank/DDBJ databases">
        <title>The complete genome of Streptomyces sirii sp.nov.</title>
        <authorList>
            <person name="Zakalyukina Y.V."/>
            <person name="Belik A.R."/>
            <person name="Biryukov M.V."/>
            <person name="Baturina O.A."/>
            <person name="Kabilov M.R."/>
        </authorList>
    </citation>
    <scope>NUCLEOTIDE SEQUENCE [LARGE SCALE GENOMIC DNA]</scope>
    <source>
        <strain evidence="3 4">BP-8</strain>
    </source>
</reference>
<dbReference type="CDD" id="cd00371">
    <property type="entry name" value="HMA"/>
    <property type="match status" value="1"/>
</dbReference>
<dbReference type="InterPro" id="IPR006121">
    <property type="entry name" value="HMA_dom"/>
</dbReference>
<feature type="region of interest" description="Disordered" evidence="1">
    <location>
        <begin position="1"/>
        <end position="20"/>
    </location>
</feature>